<dbReference type="Pfam" id="PF03134">
    <property type="entry name" value="TB2_DP1_HVA22"/>
    <property type="match status" value="1"/>
</dbReference>
<evidence type="ECO:0000256" key="2">
    <source>
        <dbReference type="SAM" id="Phobius"/>
    </source>
</evidence>
<dbReference type="InterPro" id="IPR004345">
    <property type="entry name" value="TB2_DP1_HVA22"/>
</dbReference>
<feature type="compositionally biased region" description="Basic and acidic residues" evidence="1">
    <location>
        <begin position="276"/>
        <end position="287"/>
    </location>
</feature>
<keyword evidence="2" id="KW-0812">Transmembrane</keyword>
<feature type="compositionally biased region" description="Basic and acidic residues" evidence="1">
    <location>
        <begin position="296"/>
        <end position="306"/>
    </location>
</feature>
<feature type="compositionally biased region" description="Low complexity" evidence="1">
    <location>
        <begin position="411"/>
        <end position="428"/>
    </location>
</feature>
<feature type="compositionally biased region" description="Basic and acidic residues" evidence="1">
    <location>
        <begin position="524"/>
        <end position="545"/>
    </location>
</feature>
<sequence length="545" mass="57816">MTPSTWTILVGSVLLYLALQGSVFELLWLILAIVDSFRALRVIRPNGRTVGKATRRKAMTETLVSWIAYAAIEQAEPIISRLFGWLPFYAPLKAIACLAFLFLRQPASGAIYTSLLRPFFRQYEKPIDLILLLLHSLSAVIVHFGVTIPLSLAADAIKRIRLAVTRTMTSPSQTPTGNRIAVQTETVVISDEDDADDIVPIEANVSLSTPHVPGRLLRSARKPAASSRQISRAEVGESSTSGLISPSKSIRPSDGSPEAMHHRHLSPGPRIQAAEGSRRVMEPETPRRSSRRRARFLLDEGERLDEIAEGGQEVPEDDGPTSSRPAYTPSSSSLPAAAVTARPAQTSTSAPRRPASPSGDAEAGPSRLYPSLPVFPSVPTALASSSSMTLSGTGLGPVPHGAKASIKRLVSSGSGILSTSTATTTTSARPIRRAPLRVRPDDPLHPTASLAAAPSRARATASSGSGARASARNVQAAFTRPRALDRTSASSGSSGDSGNSNSARLPQAKKRNEENRAVGSTEEDGSKEAGGREISGAHRPDWRAG</sequence>
<feature type="compositionally biased region" description="Polar residues" evidence="1">
    <location>
        <begin position="237"/>
        <end position="250"/>
    </location>
</feature>
<dbReference type="GeneID" id="77726880"/>
<reference evidence="3" key="1">
    <citation type="journal article" date="2022" name="G3 (Bethesda)">
        <title>High quality genome of the basidiomycete yeast Dioszegia hungarica PDD-24b-2 isolated from cloud water.</title>
        <authorList>
            <person name="Jarrige D."/>
            <person name="Haridas S."/>
            <person name="Bleykasten-Grosshans C."/>
            <person name="Joly M."/>
            <person name="Nadalig T."/>
            <person name="Sancelme M."/>
            <person name="Vuilleumier S."/>
            <person name="Grigoriev I.V."/>
            <person name="Amato P."/>
            <person name="Bringel F."/>
        </authorList>
    </citation>
    <scope>NUCLEOTIDE SEQUENCE</scope>
    <source>
        <strain evidence="3">PDD-24b-2</strain>
    </source>
</reference>
<feature type="compositionally biased region" description="Low complexity" evidence="1">
    <location>
        <begin position="488"/>
        <end position="503"/>
    </location>
</feature>
<keyword evidence="4" id="KW-1185">Reference proteome</keyword>
<proteinExistence type="predicted"/>
<keyword evidence="2" id="KW-1133">Transmembrane helix</keyword>
<gene>
    <name evidence="3" type="ORF">MKK02DRAFT_28957</name>
</gene>
<dbReference type="AlphaFoldDB" id="A0AA38H5W1"/>
<accession>A0AA38H5W1</accession>
<feature type="compositionally biased region" description="Low complexity" evidence="1">
    <location>
        <begin position="446"/>
        <end position="472"/>
    </location>
</feature>
<dbReference type="EMBL" id="JAKWFO010000008">
    <property type="protein sequence ID" value="KAI9634327.1"/>
    <property type="molecule type" value="Genomic_DNA"/>
</dbReference>
<protein>
    <submittedName>
        <fullName evidence="3">Uncharacterized protein</fullName>
    </submittedName>
</protein>
<evidence type="ECO:0000313" key="4">
    <source>
        <dbReference type="Proteomes" id="UP001164286"/>
    </source>
</evidence>
<evidence type="ECO:0000256" key="1">
    <source>
        <dbReference type="SAM" id="MobiDB-lite"/>
    </source>
</evidence>
<name>A0AA38H5W1_9TREE</name>
<organism evidence="3 4">
    <name type="scientific">Dioszegia hungarica</name>
    <dbReference type="NCBI Taxonomy" id="4972"/>
    <lineage>
        <taxon>Eukaryota</taxon>
        <taxon>Fungi</taxon>
        <taxon>Dikarya</taxon>
        <taxon>Basidiomycota</taxon>
        <taxon>Agaricomycotina</taxon>
        <taxon>Tremellomycetes</taxon>
        <taxon>Tremellales</taxon>
        <taxon>Bulleribasidiaceae</taxon>
        <taxon>Dioszegia</taxon>
    </lineage>
</organism>
<dbReference type="Proteomes" id="UP001164286">
    <property type="component" value="Unassembled WGS sequence"/>
</dbReference>
<feature type="compositionally biased region" description="Low complexity" evidence="1">
    <location>
        <begin position="380"/>
        <end position="392"/>
    </location>
</feature>
<dbReference type="RefSeq" id="XP_052944104.1">
    <property type="nucleotide sequence ID" value="XM_053087675.1"/>
</dbReference>
<evidence type="ECO:0000313" key="3">
    <source>
        <dbReference type="EMBL" id="KAI9634327.1"/>
    </source>
</evidence>
<feature type="region of interest" description="Disordered" evidence="1">
    <location>
        <begin position="214"/>
        <end position="545"/>
    </location>
</feature>
<feature type="compositionally biased region" description="Low complexity" evidence="1">
    <location>
        <begin position="346"/>
        <end position="358"/>
    </location>
</feature>
<feature type="transmembrane region" description="Helical" evidence="2">
    <location>
        <begin position="129"/>
        <end position="152"/>
    </location>
</feature>
<feature type="compositionally biased region" description="Low complexity" evidence="1">
    <location>
        <begin position="320"/>
        <end position="333"/>
    </location>
</feature>
<keyword evidence="2" id="KW-0472">Membrane</keyword>
<feature type="transmembrane region" description="Helical" evidence="2">
    <location>
        <begin position="6"/>
        <end position="34"/>
    </location>
</feature>
<comment type="caution">
    <text evidence="3">The sequence shown here is derived from an EMBL/GenBank/DDBJ whole genome shotgun (WGS) entry which is preliminary data.</text>
</comment>